<dbReference type="Proteomes" id="UP000271162">
    <property type="component" value="Unassembled WGS sequence"/>
</dbReference>
<evidence type="ECO:0000313" key="1">
    <source>
        <dbReference type="EMBL" id="VDL75750.1"/>
    </source>
</evidence>
<reference evidence="1 2" key="2">
    <citation type="submission" date="2018-11" db="EMBL/GenBank/DDBJ databases">
        <authorList>
            <consortium name="Pathogen Informatics"/>
        </authorList>
    </citation>
    <scope>NUCLEOTIDE SEQUENCE [LARGE SCALE GENOMIC DNA]</scope>
</reference>
<dbReference type="AlphaFoldDB" id="A0A0N4Y7M0"/>
<evidence type="ECO:0000313" key="3">
    <source>
        <dbReference type="WBParaSite" id="NBR_0001216001-mRNA-1"/>
    </source>
</evidence>
<protein>
    <submittedName>
        <fullName evidence="3">Acyl-CoA_dh_N domain-containing protein</fullName>
    </submittedName>
</protein>
<reference evidence="3" key="1">
    <citation type="submission" date="2017-02" db="UniProtKB">
        <authorList>
            <consortium name="WormBaseParasite"/>
        </authorList>
    </citation>
    <scope>IDENTIFICATION</scope>
</reference>
<dbReference type="EMBL" id="UYSL01020686">
    <property type="protein sequence ID" value="VDL75750.1"/>
    <property type="molecule type" value="Genomic_DNA"/>
</dbReference>
<gene>
    <name evidence="1" type="ORF">NBR_LOCUS12161</name>
</gene>
<organism evidence="3">
    <name type="scientific">Nippostrongylus brasiliensis</name>
    <name type="common">Rat hookworm</name>
    <dbReference type="NCBI Taxonomy" id="27835"/>
    <lineage>
        <taxon>Eukaryota</taxon>
        <taxon>Metazoa</taxon>
        <taxon>Ecdysozoa</taxon>
        <taxon>Nematoda</taxon>
        <taxon>Chromadorea</taxon>
        <taxon>Rhabditida</taxon>
        <taxon>Rhabditina</taxon>
        <taxon>Rhabditomorpha</taxon>
        <taxon>Strongyloidea</taxon>
        <taxon>Heligmosomidae</taxon>
        <taxon>Nippostrongylus</taxon>
    </lineage>
</organism>
<sequence>MSLLLRIFLRHPITVSSSCFHASLHLRLKREMTFPRFSRTASPMRGGKNEGDYLRTSELANMSREAIEEDLIERRVRTSVEAVEAGKSIALVDA</sequence>
<proteinExistence type="predicted"/>
<evidence type="ECO:0000313" key="2">
    <source>
        <dbReference type="Proteomes" id="UP000271162"/>
    </source>
</evidence>
<accession>A0A0N4Y7M0</accession>
<keyword evidence="2" id="KW-1185">Reference proteome</keyword>
<name>A0A0N4Y7M0_NIPBR</name>
<dbReference type="WBParaSite" id="NBR_0001216001-mRNA-1">
    <property type="protein sequence ID" value="NBR_0001216001-mRNA-1"/>
    <property type="gene ID" value="NBR_0001216001"/>
</dbReference>